<evidence type="ECO:0000313" key="5">
    <source>
        <dbReference type="EMBL" id="TFL07314.1"/>
    </source>
</evidence>
<accession>A0A5C3R7H7</accession>
<evidence type="ECO:0000313" key="6">
    <source>
        <dbReference type="Proteomes" id="UP000305067"/>
    </source>
</evidence>
<evidence type="ECO:0000256" key="4">
    <source>
        <dbReference type="PIRSR" id="PIRSR600898-1"/>
    </source>
</evidence>
<dbReference type="GO" id="GO:0019441">
    <property type="term" value="P:L-tryptophan catabolic process to kynurenine"/>
    <property type="evidence" value="ECO:0007669"/>
    <property type="project" value="InterPro"/>
</dbReference>
<evidence type="ECO:0000256" key="1">
    <source>
        <dbReference type="ARBA" id="ARBA00007119"/>
    </source>
</evidence>
<keyword evidence="4" id="KW-0349">Heme</keyword>
<dbReference type="GO" id="GO:0046872">
    <property type="term" value="F:metal ion binding"/>
    <property type="evidence" value="ECO:0007669"/>
    <property type="project" value="UniProtKB-KW"/>
</dbReference>
<dbReference type="Gene3D" id="1.20.58.480">
    <property type="match status" value="1"/>
</dbReference>
<dbReference type="EMBL" id="ML178814">
    <property type="protein sequence ID" value="TFL07314.1"/>
    <property type="molecule type" value="Genomic_DNA"/>
</dbReference>
<evidence type="ECO:0000256" key="2">
    <source>
        <dbReference type="ARBA" id="ARBA00022723"/>
    </source>
</evidence>
<dbReference type="GO" id="GO:0034354">
    <property type="term" value="P:'de novo' NAD+ biosynthetic process from L-tryptophan"/>
    <property type="evidence" value="ECO:0007669"/>
    <property type="project" value="TreeGrafter"/>
</dbReference>
<evidence type="ECO:0000256" key="3">
    <source>
        <dbReference type="ARBA" id="ARBA00023004"/>
    </source>
</evidence>
<keyword evidence="5" id="KW-0560">Oxidoreductase</keyword>
<comment type="similarity">
    <text evidence="1">Belongs to the indoleamine 2,3-dioxygenase family.</text>
</comment>
<dbReference type="InterPro" id="IPR037217">
    <property type="entry name" value="Trp/Indoleamine_2_3_dOase-like"/>
</dbReference>
<dbReference type="PANTHER" id="PTHR28657:SF5">
    <property type="entry name" value="INDOLEAMINE 2,3-DIOXYGENASE"/>
    <property type="match status" value="1"/>
</dbReference>
<keyword evidence="6" id="KW-1185">Reference proteome</keyword>
<gene>
    <name evidence="5" type="ORF">BDV98DRAFT_496643</name>
</gene>
<organism evidence="5 6">
    <name type="scientific">Pterulicium gracile</name>
    <dbReference type="NCBI Taxonomy" id="1884261"/>
    <lineage>
        <taxon>Eukaryota</taxon>
        <taxon>Fungi</taxon>
        <taxon>Dikarya</taxon>
        <taxon>Basidiomycota</taxon>
        <taxon>Agaricomycotina</taxon>
        <taxon>Agaricomycetes</taxon>
        <taxon>Agaricomycetidae</taxon>
        <taxon>Agaricales</taxon>
        <taxon>Pleurotineae</taxon>
        <taxon>Pterulaceae</taxon>
        <taxon>Pterulicium</taxon>
    </lineage>
</organism>
<protein>
    <submittedName>
        <fullName evidence="5">Indoleamine 2,3-dioxygenase</fullName>
    </submittedName>
</protein>
<dbReference type="GO" id="GO:0020037">
    <property type="term" value="F:heme binding"/>
    <property type="evidence" value="ECO:0007669"/>
    <property type="project" value="InterPro"/>
</dbReference>
<dbReference type="AlphaFoldDB" id="A0A5C3R7H7"/>
<feature type="binding site" description="proximal binding residue" evidence="4">
    <location>
        <position position="402"/>
    </location>
    <ligand>
        <name>heme b</name>
        <dbReference type="ChEBI" id="CHEBI:60344"/>
    </ligand>
    <ligandPart>
        <name>Fe</name>
        <dbReference type="ChEBI" id="CHEBI:18248"/>
    </ligandPart>
</feature>
<dbReference type="PANTHER" id="PTHR28657">
    <property type="entry name" value="INDOLEAMINE 2,3-DIOXYGENASE"/>
    <property type="match status" value="1"/>
</dbReference>
<dbReference type="OrthoDB" id="540174at2759"/>
<dbReference type="STRING" id="1884261.A0A5C3R7H7"/>
<dbReference type="GO" id="GO:0033754">
    <property type="term" value="F:indoleamine 2,3-dioxygenase activity"/>
    <property type="evidence" value="ECO:0007669"/>
    <property type="project" value="TreeGrafter"/>
</dbReference>
<dbReference type="Proteomes" id="UP000305067">
    <property type="component" value="Unassembled WGS sequence"/>
</dbReference>
<proteinExistence type="inferred from homology"/>
<keyword evidence="5" id="KW-0223">Dioxygenase</keyword>
<dbReference type="InterPro" id="IPR000898">
    <property type="entry name" value="Indolamine_dOase"/>
</dbReference>
<dbReference type="Pfam" id="PF01231">
    <property type="entry name" value="IDO"/>
    <property type="match status" value="1"/>
</dbReference>
<name>A0A5C3R7H7_9AGAR</name>
<dbReference type="SUPFAM" id="SSF140959">
    <property type="entry name" value="Indolic compounds 2,3-dioxygenase-like"/>
    <property type="match status" value="1"/>
</dbReference>
<keyword evidence="2 4" id="KW-0479">Metal-binding</keyword>
<keyword evidence="3 4" id="KW-0408">Iron</keyword>
<sequence length="468" mass="52742">MDIITLPSPTNVLRVAASLLSSIVERHRSDKRRAPPAVDLHPTFGFIPAEPLPSLPSNFQAWEDALAQAPDALCLGEDKSRKALGLLTAGAEWRERMRSLRVLDTTFLETDVRLQQRAHLVLAWLVHFYARSIPRASDDKTPILIPQSLSIPLVRISNLLGIAPVLCFSDTVLWNWEKVDPSLPFSPDNMRSRHLFSGTEDERGFYMASARTELAGVELLEIIENFRTLPNRTDTASLLKVSKDLVRLSTVIENMNDAIQSVRNSCQPHTFYWRVRPWYKGSDADGPDGPSWLYEGVPDSHLLPLSGPSAGQSTVMHALDIFLDVDHKLEKRRQPVPSPGNKKAEHGFMHRMRTYMSRPHREYLELLDTMPLTARDLALKHTPLREPFDNAVKGLQKLRDLHMRIAVLYILSMSKTTPPDQDPVEDCDQERITAARRGPVRGTGGNEVSLLLKAGRDATKRTLINKHH</sequence>
<dbReference type="GO" id="GO:0005737">
    <property type="term" value="C:cytoplasm"/>
    <property type="evidence" value="ECO:0007669"/>
    <property type="project" value="TreeGrafter"/>
</dbReference>
<reference evidence="5 6" key="1">
    <citation type="journal article" date="2019" name="Nat. Ecol. Evol.">
        <title>Megaphylogeny resolves global patterns of mushroom evolution.</title>
        <authorList>
            <person name="Varga T."/>
            <person name="Krizsan K."/>
            <person name="Foldi C."/>
            <person name="Dima B."/>
            <person name="Sanchez-Garcia M."/>
            <person name="Sanchez-Ramirez S."/>
            <person name="Szollosi G.J."/>
            <person name="Szarkandi J.G."/>
            <person name="Papp V."/>
            <person name="Albert L."/>
            <person name="Andreopoulos W."/>
            <person name="Angelini C."/>
            <person name="Antonin V."/>
            <person name="Barry K.W."/>
            <person name="Bougher N.L."/>
            <person name="Buchanan P."/>
            <person name="Buyck B."/>
            <person name="Bense V."/>
            <person name="Catcheside P."/>
            <person name="Chovatia M."/>
            <person name="Cooper J."/>
            <person name="Damon W."/>
            <person name="Desjardin D."/>
            <person name="Finy P."/>
            <person name="Geml J."/>
            <person name="Haridas S."/>
            <person name="Hughes K."/>
            <person name="Justo A."/>
            <person name="Karasinski D."/>
            <person name="Kautmanova I."/>
            <person name="Kiss B."/>
            <person name="Kocsube S."/>
            <person name="Kotiranta H."/>
            <person name="LaButti K.M."/>
            <person name="Lechner B.E."/>
            <person name="Liimatainen K."/>
            <person name="Lipzen A."/>
            <person name="Lukacs Z."/>
            <person name="Mihaltcheva S."/>
            <person name="Morgado L.N."/>
            <person name="Niskanen T."/>
            <person name="Noordeloos M.E."/>
            <person name="Ohm R.A."/>
            <person name="Ortiz-Santana B."/>
            <person name="Ovrebo C."/>
            <person name="Racz N."/>
            <person name="Riley R."/>
            <person name="Savchenko A."/>
            <person name="Shiryaev A."/>
            <person name="Soop K."/>
            <person name="Spirin V."/>
            <person name="Szebenyi C."/>
            <person name="Tomsovsky M."/>
            <person name="Tulloss R.E."/>
            <person name="Uehling J."/>
            <person name="Grigoriev I.V."/>
            <person name="Vagvolgyi C."/>
            <person name="Papp T."/>
            <person name="Martin F.M."/>
            <person name="Miettinen O."/>
            <person name="Hibbett D.S."/>
            <person name="Nagy L.G."/>
        </authorList>
    </citation>
    <scope>NUCLEOTIDE SEQUENCE [LARGE SCALE GENOMIC DNA]</scope>
    <source>
        <strain evidence="5 6">CBS 309.79</strain>
    </source>
</reference>